<evidence type="ECO:0000313" key="2">
    <source>
        <dbReference type="Proteomes" id="UP000316778"/>
    </source>
</evidence>
<sequence length="402" mass="45071">MWNRLLHWRATCVVAPFLLFIVYAGTTGCAGKEAAPVNNCAADSGRLISLKAVVADTLRLYLDSLLVVGVQTPVQYVEKENALLVYDGYNKRLLSYPLDAGTALLRPGHIQPLHLDGKVTYFQYLRPDSLLLYTYDSFQLLFYNMAADSVYKTLSFTGRPLPPNLAFNPAPPNACNAAPIILKDHTIIGVGYLIGEREHEVPEGRTLCTEIHLPDGKVQHKVPYSKVYRSANWGGVHMRTPYAAYNATEDKLLLSLPADHRLQVIDSAWQVKDIYAGTREPCCISALPFPKTHQKMKDPDMPLRYFTGTPSYRNIIFDPYRQRYYRLLQLPPAATALNHEGLAEKHAKIIAFDTAFHYLGEASLPGSLALDNFFVTARGLYFLDAANKDSNIGRYVQIKMEL</sequence>
<dbReference type="PROSITE" id="PS51257">
    <property type="entry name" value="PROKAR_LIPOPROTEIN"/>
    <property type="match status" value="1"/>
</dbReference>
<dbReference type="AlphaFoldDB" id="A0A562SSH9"/>
<reference evidence="1 2" key="1">
    <citation type="journal article" date="2013" name="Stand. Genomic Sci.">
        <title>Genomic Encyclopedia of Type Strains, Phase I: The one thousand microbial genomes (KMG-I) project.</title>
        <authorList>
            <person name="Kyrpides N.C."/>
            <person name="Woyke T."/>
            <person name="Eisen J.A."/>
            <person name="Garrity G."/>
            <person name="Lilburn T.G."/>
            <person name="Beck B.J."/>
            <person name="Whitman W.B."/>
            <person name="Hugenholtz P."/>
            <person name="Klenk H.P."/>
        </authorList>
    </citation>
    <scope>NUCLEOTIDE SEQUENCE [LARGE SCALE GENOMIC DNA]</scope>
    <source>
        <strain evidence="1 2">DSM 13484</strain>
    </source>
</reference>
<dbReference type="Pfam" id="PF13970">
    <property type="entry name" value="DUF4221"/>
    <property type="match status" value="1"/>
</dbReference>
<dbReference type="OrthoDB" id="828261at2"/>
<dbReference type="InterPro" id="IPR025316">
    <property type="entry name" value="DUF4221"/>
</dbReference>
<gene>
    <name evidence="1" type="ORF">LX66_4568</name>
</gene>
<dbReference type="RefSeq" id="WP_145717745.1">
    <property type="nucleotide sequence ID" value="NZ_BAAAFY010000002.1"/>
</dbReference>
<keyword evidence="2" id="KW-1185">Reference proteome</keyword>
<comment type="caution">
    <text evidence="1">The sequence shown here is derived from an EMBL/GenBank/DDBJ whole genome shotgun (WGS) entry which is preliminary data.</text>
</comment>
<evidence type="ECO:0000313" key="1">
    <source>
        <dbReference type="EMBL" id="TWI84205.1"/>
    </source>
</evidence>
<dbReference type="Proteomes" id="UP000316778">
    <property type="component" value="Unassembled WGS sequence"/>
</dbReference>
<organism evidence="1 2">
    <name type="scientific">Chitinophaga japonensis</name>
    <name type="common">Flexibacter japonensis</name>
    <dbReference type="NCBI Taxonomy" id="104662"/>
    <lineage>
        <taxon>Bacteria</taxon>
        <taxon>Pseudomonadati</taxon>
        <taxon>Bacteroidota</taxon>
        <taxon>Chitinophagia</taxon>
        <taxon>Chitinophagales</taxon>
        <taxon>Chitinophagaceae</taxon>
        <taxon>Chitinophaga</taxon>
    </lineage>
</organism>
<name>A0A562SSH9_CHIJA</name>
<accession>A0A562SSH9</accession>
<dbReference type="EMBL" id="VLLG01000005">
    <property type="protein sequence ID" value="TWI84205.1"/>
    <property type="molecule type" value="Genomic_DNA"/>
</dbReference>
<protein>
    <submittedName>
        <fullName evidence="1">Uncharacterized protein DUF4221</fullName>
    </submittedName>
</protein>
<proteinExistence type="predicted"/>